<keyword evidence="2" id="KW-1185">Reference proteome</keyword>
<sequence>MTAPVRMALSAETRQSVLCWSRPQRHRRVAISGPAGRGWRPAGIAASHNAVVPPIRPGLLMKIIFSKVPCMAAAEGAPPRLMRLYPKAKMGRVITDGASVSGTGAGCGGMSRGLPSTSTVSLCNANFRRIGLGETT</sequence>
<organism evidence="1 2">
    <name type="scientific">Mycobacterium shigaense</name>
    <dbReference type="NCBI Taxonomy" id="722731"/>
    <lineage>
        <taxon>Bacteria</taxon>
        <taxon>Bacillati</taxon>
        <taxon>Actinomycetota</taxon>
        <taxon>Actinomycetes</taxon>
        <taxon>Mycobacteriales</taxon>
        <taxon>Mycobacteriaceae</taxon>
        <taxon>Mycobacterium</taxon>
        <taxon>Mycobacterium simiae complex</taxon>
    </lineage>
</organism>
<evidence type="ECO:0000313" key="1">
    <source>
        <dbReference type="EMBL" id="BAX90646.1"/>
    </source>
</evidence>
<dbReference type="Proteomes" id="UP000217736">
    <property type="component" value="Chromosome"/>
</dbReference>
<proteinExistence type="predicted"/>
<evidence type="ECO:0000313" key="2">
    <source>
        <dbReference type="Proteomes" id="UP000217736"/>
    </source>
</evidence>
<gene>
    <name evidence="1" type="ORF">MSG_00481</name>
</gene>
<dbReference type="AlphaFoldDB" id="A0A1Z4ECH1"/>
<accession>A0A1Z4ECH1</accession>
<name>A0A1Z4ECH1_9MYCO</name>
<dbReference type="EMBL" id="AP018164">
    <property type="protein sequence ID" value="BAX90646.1"/>
    <property type="molecule type" value="Genomic_DNA"/>
</dbReference>
<reference evidence="2" key="1">
    <citation type="submission" date="2017-06" db="EMBL/GenBank/DDBJ databases">
        <title>Complete Genome Sequence of Mycobacterium shigaense.</title>
        <authorList>
            <person name="Fukano H."/>
            <person name="Yoshida M."/>
            <person name="Kazumi Y."/>
            <person name="Ogura Y."/>
            <person name="Mitarai S."/>
            <person name="Hayashi T."/>
            <person name="Hoshino Y."/>
        </authorList>
    </citation>
    <scope>NUCLEOTIDE SEQUENCE [LARGE SCALE GENOMIC DNA]</scope>
    <source>
        <strain evidence="2">UN-152</strain>
    </source>
</reference>
<protein>
    <submittedName>
        <fullName evidence="1">Uncharacterized protein</fullName>
    </submittedName>
</protein>
<dbReference type="KEGG" id="mshg:MSG_00481"/>